<evidence type="ECO:0008006" key="3">
    <source>
        <dbReference type="Google" id="ProtNLM"/>
    </source>
</evidence>
<accession>W9SSF6</accession>
<dbReference type="PANTHER" id="PTHR48478">
    <property type="entry name" value="LECTIN-LIKE"/>
    <property type="match status" value="1"/>
</dbReference>
<dbReference type="Proteomes" id="UP000030645">
    <property type="component" value="Unassembled WGS sequence"/>
</dbReference>
<keyword evidence="2" id="KW-1185">Reference proteome</keyword>
<dbReference type="PANTHER" id="PTHR48478:SF1">
    <property type="entry name" value="LECTIN-LIKE"/>
    <property type="match status" value="1"/>
</dbReference>
<sequence length="296" mass="33747">MSAASASSSSSLLLYGNSRRNREEEKAFLRGQVFAEMPMARFFGGASPTTPFWFTPRSFAPFYWNWSRKRRLASSRLSECRAVDQPLAAVRSHLAVNATSPLLRPCRSLPALVFVEILRKVFVYCLSVICAKIAGLTVDEMAKTCYMLYAKDLSIIWGDDSRYWRWLLPEGTSCHTNKMAELINVCWLEVHGNFDTTKLSHETLYEVSFVVKLKSNASGWNNPMNVELTLPDGSKHVNKVDMSKKPREQWLEIPAGKFRTFPGNYGELKFHMGEHDDRYWESGLIVMGVQILPKMI</sequence>
<dbReference type="EMBL" id="KE346034">
    <property type="protein sequence ID" value="EXC24754.1"/>
    <property type="molecule type" value="Genomic_DNA"/>
</dbReference>
<protein>
    <recommendedName>
        <fullName evidence="3">Protein PHLOEM PROTEIN 2-LIKE A1</fullName>
    </recommendedName>
</protein>
<evidence type="ECO:0000313" key="2">
    <source>
        <dbReference type="Proteomes" id="UP000030645"/>
    </source>
</evidence>
<evidence type="ECO:0000313" key="1">
    <source>
        <dbReference type="EMBL" id="EXC24754.1"/>
    </source>
</evidence>
<organism evidence="1 2">
    <name type="scientific">Morus notabilis</name>
    <dbReference type="NCBI Taxonomy" id="981085"/>
    <lineage>
        <taxon>Eukaryota</taxon>
        <taxon>Viridiplantae</taxon>
        <taxon>Streptophyta</taxon>
        <taxon>Embryophyta</taxon>
        <taxon>Tracheophyta</taxon>
        <taxon>Spermatophyta</taxon>
        <taxon>Magnoliopsida</taxon>
        <taxon>eudicotyledons</taxon>
        <taxon>Gunneridae</taxon>
        <taxon>Pentapetalae</taxon>
        <taxon>rosids</taxon>
        <taxon>fabids</taxon>
        <taxon>Rosales</taxon>
        <taxon>Moraceae</taxon>
        <taxon>Moreae</taxon>
        <taxon>Morus</taxon>
    </lineage>
</organism>
<dbReference type="AlphaFoldDB" id="W9SSF6"/>
<name>W9SSF6_9ROSA</name>
<dbReference type="InterPro" id="IPR052147">
    <property type="entry name" value="PP2-like/Lectin"/>
</dbReference>
<reference evidence="2" key="1">
    <citation type="submission" date="2013-01" db="EMBL/GenBank/DDBJ databases">
        <title>Draft Genome Sequence of a Mulberry Tree, Morus notabilis C.K. Schneid.</title>
        <authorList>
            <person name="He N."/>
            <person name="Zhao S."/>
        </authorList>
    </citation>
    <scope>NUCLEOTIDE SEQUENCE</scope>
</reference>
<dbReference type="Pfam" id="PF14299">
    <property type="entry name" value="PP2"/>
    <property type="match status" value="1"/>
</dbReference>
<dbReference type="STRING" id="981085.W9SSF6"/>
<proteinExistence type="predicted"/>
<dbReference type="InterPro" id="IPR025886">
    <property type="entry name" value="PP2-like"/>
</dbReference>
<gene>
    <name evidence="1" type="ORF">L484_018468</name>
</gene>
<dbReference type="GO" id="GO:0030246">
    <property type="term" value="F:carbohydrate binding"/>
    <property type="evidence" value="ECO:0007669"/>
    <property type="project" value="InterPro"/>
</dbReference>
<dbReference type="eggNOG" id="KOG0017">
    <property type="taxonomic scope" value="Eukaryota"/>
</dbReference>